<evidence type="ECO:0000256" key="2">
    <source>
        <dbReference type="ARBA" id="ARBA00004167"/>
    </source>
</evidence>
<dbReference type="AlphaFoldDB" id="A0AA88RS87"/>
<comment type="subcellular location">
    <subcellularLocation>
        <location evidence="2">Membrane</location>
        <topology evidence="2">Single-pass membrane protein</topology>
    </subcellularLocation>
</comment>
<evidence type="ECO:0000313" key="14">
    <source>
        <dbReference type="Proteomes" id="UP001187471"/>
    </source>
</evidence>
<evidence type="ECO:0000256" key="9">
    <source>
        <dbReference type="ARBA" id="ARBA00023136"/>
    </source>
</evidence>
<reference evidence="13" key="1">
    <citation type="submission" date="2022-12" db="EMBL/GenBank/DDBJ databases">
        <title>Draft genome assemblies for two species of Escallonia (Escalloniales).</title>
        <authorList>
            <person name="Chanderbali A."/>
            <person name="Dervinis C."/>
            <person name="Anghel I."/>
            <person name="Soltis D."/>
            <person name="Soltis P."/>
            <person name="Zapata F."/>
        </authorList>
    </citation>
    <scope>NUCLEOTIDE SEQUENCE</scope>
    <source>
        <strain evidence="13">UCBG92.1500</strain>
        <tissue evidence="13">Leaf</tissue>
    </source>
</reference>
<evidence type="ECO:0000256" key="12">
    <source>
        <dbReference type="SAM" id="Phobius"/>
    </source>
</evidence>
<dbReference type="SUPFAM" id="SSF48264">
    <property type="entry name" value="Cytochrome P450"/>
    <property type="match status" value="1"/>
</dbReference>
<keyword evidence="6 12" id="KW-1133">Transmembrane helix</keyword>
<dbReference type="PRINTS" id="PR00463">
    <property type="entry name" value="EP450I"/>
</dbReference>
<dbReference type="PANTHER" id="PTHR24286:SF366">
    <property type="entry name" value="BETA-AMYRIN 28-OXIDASE"/>
    <property type="match status" value="1"/>
</dbReference>
<keyword evidence="11" id="KW-0503">Monooxygenase</keyword>
<dbReference type="PANTHER" id="PTHR24286">
    <property type="entry name" value="CYTOCHROME P450 26"/>
    <property type="match status" value="1"/>
</dbReference>
<gene>
    <name evidence="13" type="ORF">RJ640_011967</name>
</gene>
<evidence type="ECO:0000256" key="7">
    <source>
        <dbReference type="ARBA" id="ARBA00023002"/>
    </source>
</evidence>
<dbReference type="Proteomes" id="UP001187471">
    <property type="component" value="Unassembled WGS sequence"/>
</dbReference>
<dbReference type="CDD" id="cd11043">
    <property type="entry name" value="CYP90-like"/>
    <property type="match status" value="1"/>
</dbReference>
<dbReference type="Gene3D" id="1.10.630.10">
    <property type="entry name" value="Cytochrome P450"/>
    <property type="match status" value="1"/>
</dbReference>
<comment type="similarity">
    <text evidence="3 11">Belongs to the cytochrome P450 family.</text>
</comment>
<comment type="cofactor">
    <cofactor evidence="1 10">
        <name>heme</name>
        <dbReference type="ChEBI" id="CHEBI:30413"/>
    </cofactor>
</comment>
<keyword evidence="9 12" id="KW-0472">Membrane</keyword>
<dbReference type="InterPro" id="IPR017972">
    <property type="entry name" value="Cyt_P450_CS"/>
</dbReference>
<accession>A0AA88RS87</accession>
<keyword evidence="4 12" id="KW-0812">Transmembrane</keyword>
<dbReference type="GO" id="GO:0020037">
    <property type="term" value="F:heme binding"/>
    <property type="evidence" value="ECO:0007669"/>
    <property type="project" value="InterPro"/>
</dbReference>
<keyword evidence="10 11" id="KW-0349">Heme</keyword>
<dbReference type="PRINTS" id="PR00385">
    <property type="entry name" value="P450"/>
</dbReference>
<keyword evidence="7 11" id="KW-0560">Oxidoreductase</keyword>
<evidence type="ECO:0000256" key="6">
    <source>
        <dbReference type="ARBA" id="ARBA00022989"/>
    </source>
</evidence>
<evidence type="ECO:0000256" key="10">
    <source>
        <dbReference type="PIRSR" id="PIRSR602401-1"/>
    </source>
</evidence>
<feature type="transmembrane region" description="Helical" evidence="12">
    <location>
        <begin position="6"/>
        <end position="28"/>
    </location>
</feature>
<proteinExistence type="inferred from homology"/>
<keyword evidence="5 10" id="KW-0479">Metal-binding</keyword>
<evidence type="ECO:0000256" key="11">
    <source>
        <dbReference type="RuleBase" id="RU000461"/>
    </source>
</evidence>
<dbReference type="GO" id="GO:0016020">
    <property type="term" value="C:membrane"/>
    <property type="evidence" value="ECO:0007669"/>
    <property type="project" value="UniProtKB-SubCell"/>
</dbReference>
<evidence type="ECO:0000313" key="13">
    <source>
        <dbReference type="EMBL" id="KAK2988296.1"/>
    </source>
</evidence>
<dbReference type="GO" id="GO:0004497">
    <property type="term" value="F:monooxygenase activity"/>
    <property type="evidence" value="ECO:0007669"/>
    <property type="project" value="UniProtKB-KW"/>
</dbReference>
<sequence>MPMEYFFYLLPPLFFVLFTCHAFLSSIIMKHSPKPAKNCEKGQEISLPLGRTGWPVIGETLDYLSKIQSGTLENFVTDRMNKYSSKVFKTSLIGQPMAILCGPEGNKFLFSNEKKLVQVWFPGWSNKIFPKSHDVSNNEDFINIRRMLPLFLKADSLQKYVGIMDLVMKQHLQKNWDGDHVEVCLVVRKYTLALACRLFLSIDDPREVEKLAKPIEDIVAGIFSGFPINLPGTALNRAIKASKEIRASIDSIVKQRMADLTEKIVSPVQDILSHMLLTVDENGQFLNIVDISSHLLGLIFSGYSTLNGTLTFVMKYLAELPHVYDEVLREQMAVASSKKWPDLLGWEDLRKMRYSWNVASEVLRLTPPGFGAFREALTDFTYAGYKVPKGWKLHWIAHATHMNPEYFPNPEKFDPSRFERNQPAPYTYVPFGGGPRMCPGNEYARLAILVFIHNVVTKFRWEKVIPNERVFNDPLPRPGHGLPIRLHRHDFAVSESIF</sequence>
<organism evidence="13 14">
    <name type="scientific">Escallonia rubra</name>
    <dbReference type="NCBI Taxonomy" id="112253"/>
    <lineage>
        <taxon>Eukaryota</taxon>
        <taxon>Viridiplantae</taxon>
        <taxon>Streptophyta</taxon>
        <taxon>Embryophyta</taxon>
        <taxon>Tracheophyta</taxon>
        <taxon>Spermatophyta</taxon>
        <taxon>Magnoliopsida</taxon>
        <taxon>eudicotyledons</taxon>
        <taxon>Gunneridae</taxon>
        <taxon>Pentapetalae</taxon>
        <taxon>asterids</taxon>
        <taxon>campanulids</taxon>
        <taxon>Escalloniales</taxon>
        <taxon>Escalloniaceae</taxon>
        <taxon>Escallonia</taxon>
    </lineage>
</organism>
<dbReference type="GO" id="GO:0005506">
    <property type="term" value="F:iron ion binding"/>
    <property type="evidence" value="ECO:0007669"/>
    <property type="project" value="InterPro"/>
</dbReference>
<dbReference type="GO" id="GO:0016125">
    <property type="term" value="P:sterol metabolic process"/>
    <property type="evidence" value="ECO:0007669"/>
    <property type="project" value="TreeGrafter"/>
</dbReference>
<dbReference type="GO" id="GO:0016705">
    <property type="term" value="F:oxidoreductase activity, acting on paired donors, with incorporation or reduction of molecular oxygen"/>
    <property type="evidence" value="ECO:0007669"/>
    <property type="project" value="InterPro"/>
</dbReference>
<dbReference type="InterPro" id="IPR036396">
    <property type="entry name" value="Cyt_P450_sf"/>
</dbReference>
<feature type="binding site" description="axial binding residue" evidence="10">
    <location>
        <position position="438"/>
    </location>
    <ligand>
        <name>heme</name>
        <dbReference type="ChEBI" id="CHEBI:30413"/>
    </ligand>
    <ligandPart>
        <name>Fe</name>
        <dbReference type="ChEBI" id="CHEBI:18248"/>
    </ligandPart>
</feature>
<dbReference type="PROSITE" id="PS00086">
    <property type="entry name" value="CYTOCHROME_P450"/>
    <property type="match status" value="1"/>
</dbReference>
<dbReference type="InterPro" id="IPR002401">
    <property type="entry name" value="Cyt_P450_E_grp-I"/>
</dbReference>
<keyword evidence="8 10" id="KW-0408">Iron</keyword>
<evidence type="ECO:0000256" key="8">
    <source>
        <dbReference type="ARBA" id="ARBA00023004"/>
    </source>
</evidence>
<protein>
    <recommendedName>
        <fullName evidence="15">Cytochrome P450</fullName>
    </recommendedName>
</protein>
<dbReference type="InterPro" id="IPR001128">
    <property type="entry name" value="Cyt_P450"/>
</dbReference>
<evidence type="ECO:0000256" key="5">
    <source>
        <dbReference type="ARBA" id="ARBA00022723"/>
    </source>
</evidence>
<evidence type="ECO:0000256" key="4">
    <source>
        <dbReference type="ARBA" id="ARBA00022692"/>
    </source>
</evidence>
<evidence type="ECO:0008006" key="15">
    <source>
        <dbReference type="Google" id="ProtNLM"/>
    </source>
</evidence>
<comment type="caution">
    <text evidence="13">The sequence shown here is derived from an EMBL/GenBank/DDBJ whole genome shotgun (WGS) entry which is preliminary data.</text>
</comment>
<name>A0AA88RS87_9ASTE</name>
<evidence type="ECO:0000256" key="3">
    <source>
        <dbReference type="ARBA" id="ARBA00010617"/>
    </source>
</evidence>
<evidence type="ECO:0000256" key="1">
    <source>
        <dbReference type="ARBA" id="ARBA00001971"/>
    </source>
</evidence>
<dbReference type="Pfam" id="PF00067">
    <property type="entry name" value="p450"/>
    <property type="match status" value="1"/>
</dbReference>
<dbReference type="FunFam" id="1.10.630.10:FF:000022">
    <property type="entry name" value="Taxadiene 5-alpha hydroxylase"/>
    <property type="match status" value="1"/>
</dbReference>
<dbReference type="EMBL" id="JAVXUO010000888">
    <property type="protein sequence ID" value="KAK2988296.1"/>
    <property type="molecule type" value="Genomic_DNA"/>
</dbReference>
<keyword evidence="14" id="KW-1185">Reference proteome</keyword>